<sequence length="54" mass="6348">MIAEVTESVLTSTHKQNAWIYEVQLPRRYVTEELTNHQTIKRACQSQTISTRTR</sequence>
<organism evidence="1">
    <name type="scientific">Arundo donax</name>
    <name type="common">Giant reed</name>
    <name type="synonym">Donax arundinaceus</name>
    <dbReference type="NCBI Taxonomy" id="35708"/>
    <lineage>
        <taxon>Eukaryota</taxon>
        <taxon>Viridiplantae</taxon>
        <taxon>Streptophyta</taxon>
        <taxon>Embryophyta</taxon>
        <taxon>Tracheophyta</taxon>
        <taxon>Spermatophyta</taxon>
        <taxon>Magnoliopsida</taxon>
        <taxon>Liliopsida</taxon>
        <taxon>Poales</taxon>
        <taxon>Poaceae</taxon>
        <taxon>PACMAD clade</taxon>
        <taxon>Arundinoideae</taxon>
        <taxon>Arundineae</taxon>
        <taxon>Arundo</taxon>
    </lineage>
</organism>
<name>A0A0A9A0R5_ARUDO</name>
<dbReference type="EMBL" id="GBRH01253219">
    <property type="protein sequence ID" value="JAD44676.1"/>
    <property type="molecule type" value="Transcribed_RNA"/>
</dbReference>
<reference evidence="1" key="1">
    <citation type="submission" date="2014-09" db="EMBL/GenBank/DDBJ databases">
        <authorList>
            <person name="Magalhaes I.L.F."/>
            <person name="Oliveira U."/>
            <person name="Santos F.R."/>
            <person name="Vidigal T.H.D.A."/>
            <person name="Brescovit A.D."/>
            <person name="Santos A.J."/>
        </authorList>
    </citation>
    <scope>NUCLEOTIDE SEQUENCE</scope>
    <source>
        <tissue evidence="1">Shoot tissue taken approximately 20 cm above the soil surface</tissue>
    </source>
</reference>
<accession>A0A0A9A0R5</accession>
<protein>
    <submittedName>
        <fullName evidence="1">Uncharacterized protein</fullName>
    </submittedName>
</protein>
<proteinExistence type="predicted"/>
<evidence type="ECO:0000313" key="1">
    <source>
        <dbReference type="EMBL" id="JAD44676.1"/>
    </source>
</evidence>
<reference evidence="1" key="2">
    <citation type="journal article" date="2015" name="Data Brief">
        <title>Shoot transcriptome of the giant reed, Arundo donax.</title>
        <authorList>
            <person name="Barrero R.A."/>
            <person name="Guerrero F.D."/>
            <person name="Moolhuijzen P."/>
            <person name="Goolsby J.A."/>
            <person name="Tidwell J."/>
            <person name="Bellgard S.E."/>
            <person name="Bellgard M.I."/>
        </authorList>
    </citation>
    <scope>NUCLEOTIDE SEQUENCE</scope>
    <source>
        <tissue evidence="1">Shoot tissue taken approximately 20 cm above the soil surface</tissue>
    </source>
</reference>
<dbReference type="AlphaFoldDB" id="A0A0A9A0R5"/>